<dbReference type="Pfam" id="PF00730">
    <property type="entry name" value="HhH-GPD"/>
    <property type="match status" value="1"/>
</dbReference>
<dbReference type="GO" id="GO:0008725">
    <property type="term" value="F:DNA-3-methyladenine glycosylase activity"/>
    <property type="evidence" value="ECO:0007669"/>
    <property type="project" value="TreeGrafter"/>
</dbReference>
<comment type="catalytic activity">
    <reaction evidence="1">
        <text>Hydrolysis of alkylated DNA, releasing 3-methyladenine, 3-methylguanine, 7-methylguanine and 7-methyladenine.</text>
        <dbReference type="EC" id="3.2.2.21"/>
    </reaction>
</comment>
<dbReference type="PANTHER" id="PTHR43003">
    <property type="entry name" value="DNA-3-METHYLADENINE GLYCOSYLASE"/>
    <property type="match status" value="1"/>
</dbReference>
<evidence type="ECO:0000259" key="5">
    <source>
        <dbReference type="SMART" id="SM00478"/>
    </source>
</evidence>
<dbReference type="EC" id="3.2.2.21" evidence="2"/>
<dbReference type="InterPro" id="IPR010316">
    <property type="entry name" value="AlkA_N"/>
</dbReference>
<dbReference type="EMBL" id="FZOA01000005">
    <property type="protein sequence ID" value="SNR84735.1"/>
    <property type="molecule type" value="Genomic_DNA"/>
</dbReference>
<evidence type="ECO:0000313" key="8">
    <source>
        <dbReference type="Proteomes" id="UP000198305"/>
    </source>
</evidence>
<dbReference type="InterPro" id="IPR003265">
    <property type="entry name" value="HhH-GPD_domain"/>
</dbReference>
<dbReference type="InterPro" id="IPR011257">
    <property type="entry name" value="DNA_glycosylase"/>
</dbReference>
<dbReference type="GO" id="GO:0006307">
    <property type="term" value="P:DNA alkylation repair"/>
    <property type="evidence" value="ECO:0007669"/>
    <property type="project" value="TreeGrafter"/>
</dbReference>
<dbReference type="PANTHER" id="PTHR43003:SF13">
    <property type="entry name" value="DNA-3-METHYLADENINE GLYCOSYLASE 2"/>
    <property type="match status" value="1"/>
</dbReference>
<dbReference type="GO" id="GO:0032131">
    <property type="term" value="F:alkylated DNA binding"/>
    <property type="evidence" value="ECO:0007669"/>
    <property type="project" value="TreeGrafter"/>
</dbReference>
<dbReference type="Gene3D" id="1.10.340.30">
    <property type="entry name" value="Hypothetical protein, domain 2"/>
    <property type="match status" value="1"/>
</dbReference>
<reference evidence="8" key="1">
    <citation type="submission" date="2017-06" db="EMBL/GenBank/DDBJ databases">
        <authorList>
            <person name="Varghese N."/>
            <person name="Submissions S."/>
        </authorList>
    </citation>
    <scope>NUCLEOTIDE SEQUENCE [LARGE SCALE GENOMIC DNA]</scope>
    <source>
        <strain evidence="8">Ca-68</strain>
    </source>
</reference>
<evidence type="ECO:0000256" key="4">
    <source>
        <dbReference type="ARBA" id="ARBA00023204"/>
    </source>
</evidence>
<feature type="domain" description="HhH-GPD" evidence="5">
    <location>
        <begin position="135"/>
        <end position="298"/>
    </location>
</feature>
<dbReference type="Proteomes" id="UP000198305">
    <property type="component" value="Unassembled WGS sequence"/>
</dbReference>
<sequence length="302" mass="33495">MVMLITQSIKLPPGYRHTDILAFHGRDEHSVSEMVAGNTLQKGIMWNGHPALLTIMFSGFQAHVQLHTDGATDSPGDAQALETMARHMLELTQPIEPFEAAHGDHPLIGDILVQQSGLLVAVCASPFEALTWAVTGQQISLRAAIALRRRLIQELGIRHSSGMYCYPDASHLANMDDDAFRLTGMSRSKSNTLRTISQAVLEQHLPLDAWLHSPPEQVPEIFSVLRSIKGVGPWTINYTLLRGYGWLDGSLHGDAAVRRAIRTLIQCSELDEKAAELWLQPFSPWRAILAAHLWQWLSGHEA</sequence>
<proteinExistence type="predicted"/>
<evidence type="ECO:0000256" key="2">
    <source>
        <dbReference type="ARBA" id="ARBA00012000"/>
    </source>
</evidence>
<dbReference type="GO" id="GO:0005737">
    <property type="term" value="C:cytoplasm"/>
    <property type="evidence" value="ECO:0007669"/>
    <property type="project" value="TreeGrafter"/>
</dbReference>
<dbReference type="SUPFAM" id="SSF48150">
    <property type="entry name" value="DNA-glycosylase"/>
    <property type="match status" value="1"/>
</dbReference>
<evidence type="ECO:0000256" key="1">
    <source>
        <dbReference type="ARBA" id="ARBA00000086"/>
    </source>
</evidence>
<feature type="domain" description="DNA-3-methyladenine glycosylase AlkA N-terminal" evidence="6">
    <location>
        <begin position="8"/>
        <end position="125"/>
    </location>
</feature>
<dbReference type="AlphaFoldDB" id="A0A238ZMU7"/>
<organism evidence="7 8">
    <name type="scientific">Methylobacillus rhizosphaerae</name>
    <dbReference type="NCBI Taxonomy" id="551994"/>
    <lineage>
        <taxon>Bacteria</taxon>
        <taxon>Pseudomonadati</taxon>
        <taxon>Pseudomonadota</taxon>
        <taxon>Betaproteobacteria</taxon>
        <taxon>Nitrosomonadales</taxon>
        <taxon>Methylophilaceae</taxon>
        <taxon>Methylobacillus</taxon>
    </lineage>
</organism>
<dbReference type="GO" id="GO:0032993">
    <property type="term" value="C:protein-DNA complex"/>
    <property type="evidence" value="ECO:0007669"/>
    <property type="project" value="TreeGrafter"/>
</dbReference>
<evidence type="ECO:0000313" key="7">
    <source>
        <dbReference type="EMBL" id="SNR84735.1"/>
    </source>
</evidence>
<dbReference type="SMART" id="SM01009">
    <property type="entry name" value="AlkA_N"/>
    <property type="match status" value="1"/>
</dbReference>
<evidence type="ECO:0000256" key="3">
    <source>
        <dbReference type="ARBA" id="ARBA00022763"/>
    </source>
</evidence>
<keyword evidence="4" id="KW-0234">DNA repair</keyword>
<keyword evidence="8" id="KW-1185">Reference proteome</keyword>
<name>A0A238ZMU7_9PROT</name>
<protein>
    <recommendedName>
        <fullName evidence="2">DNA-3-methyladenine glycosylase II</fullName>
        <ecNumber evidence="2">3.2.2.21</ecNumber>
    </recommendedName>
</protein>
<accession>A0A238ZMU7</accession>
<dbReference type="InterPro" id="IPR051912">
    <property type="entry name" value="Alkylbase_DNA_Glycosylase/TA"/>
</dbReference>
<dbReference type="GO" id="GO:0043916">
    <property type="term" value="F:DNA-7-methylguanine glycosylase activity"/>
    <property type="evidence" value="ECO:0007669"/>
    <property type="project" value="TreeGrafter"/>
</dbReference>
<dbReference type="GO" id="GO:0006285">
    <property type="term" value="P:base-excision repair, AP site formation"/>
    <property type="evidence" value="ECO:0007669"/>
    <property type="project" value="TreeGrafter"/>
</dbReference>
<dbReference type="OrthoDB" id="9811249at2"/>
<dbReference type="Gene3D" id="1.10.1670.40">
    <property type="match status" value="1"/>
</dbReference>
<dbReference type="CDD" id="cd00056">
    <property type="entry name" value="ENDO3c"/>
    <property type="match status" value="1"/>
</dbReference>
<keyword evidence="3" id="KW-0227">DNA damage</keyword>
<gene>
    <name evidence="7" type="ORF">SAMN05192560_1388</name>
</gene>
<evidence type="ECO:0000259" key="6">
    <source>
        <dbReference type="SMART" id="SM01009"/>
    </source>
</evidence>
<dbReference type="SMART" id="SM00478">
    <property type="entry name" value="ENDO3c"/>
    <property type="match status" value="1"/>
</dbReference>